<proteinExistence type="inferred from homology"/>
<organism evidence="7 8">
    <name type="scientific">Corynebacterium suranareeae</name>
    <dbReference type="NCBI Taxonomy" id="2506452"/>
    <lineage>
        <taxon>Bacteria</taxon>
        <taxon>Bacillati</taxon>
        <taxon>Actinomycetota</taxon>
        <taxon>Actinomycetes</taxon>
        <taxon>Mycobacteriales</taxon>
        <taxon>Corynebacteriaceae</taxon>
        <taxon>Corynebacterium</taxon>
    </lineage>
</organism>
<dbReference type="GO" id="GO:1901678">
    <property type="term" value="P:iron coordination entity transport"/>
    <property type="evidence" value="ECO:0007669"/>
    <property type="project" value="UniProtKB-ARBA"/>
</dbReference>
<comment type="subcellular location">
    <subcellularLocation>
        <location evidence="1">Cell envelope</location>
    </subcellularLocation>
</comment>
<feature type="signal peptide" evidence="5">
    <location>
        <begin position="1"/>
        <end position="31"/>
    </location>
</feature>
<feature type="chain" id="PRO_5007819822" evidence="5">
    <location>
        <begin position="32"/>
        <end position="344"/>
    </location>
</feature>
<evidence type="ECO:0000256" key="1">
    <source>
        <dbReference type="ARBA" id="ARBA00004196"/>
    </source>
</evidence>
<dbReference type="PROSITE" id="PS51257">
    <property type="entry name" value="PROKAR_LIPOPROTEIN"/>
    <property type="match status" value="1"/>
</dbReference>
<dbReference type="PROSITE" id="PS50983">
    <property type="entry name" value="FE_B12_PBP"/>
    <property type="match status" value="1"/>
</dbReference>
<reference evidence="7 8" key="1">
    <citation type="submission" date="2016-02" db="EMBL/GenBank/DDBJ databases">
        <title>Corynebacterium glutamicum N24 whole genome sequencing project.</title>
        <authorList>
            <person name="Matsutani M."/>
            <person name="Nangtapong N."/>
            <person name="Yakushi T."/>
            <person name="Matsushita K."/>
        </authorList>
    </citation>
    <scope>NUCLEOTIDE SEQUENCE [LARGE SCALE GENOMIC DNA]</scope>
    <source>
        <strain evidence="7 8">N24</strain>
    </source>
</reference>
<dbReference type="PANTHER" id="PTHR30532">
    <property type="entry name" value="IRON III DICITRATE-BINDING PERIPLASMIC PROTEIN"/>
    <property type="match status" value="1"/>
</dbReference>
<evidence type="ECO:0000259" key="6">
    <source>
        <dbReference type="PROSITE" id="PS50983"/>
    </source>
</evidence>
<dbReference type="InterPro" id="IPR002491">
    <property type="entry name" value="ABC_transptr_periplasmic_BD"/>
</dbReference>
<evidence type="ECO:0000313" key="8">
    <source>
        <dbReference type="Proteomes" id="UP000218244"/>
    </source>
</evidence>
<dbReference type="Proteomes" id="UP000218244">
    <property type="component" value="Chromosome"/>
</dbReference>
<evidence type="ECO:0000256" key="5">
    <source>
        <dbReference type="SAM" id="SignalP"/>
    </source>
</evidence>
<gene>
    <name evidence="7" type="ORF">N24_2895</name>
</gene>
<dbReference type="Pfam" id="PF01497">
    <property type="entry name" value="Peripla_BP_2"/>
    <property type="match status" value="1"/>
</dbReference>
<dbReference type="KEGG" id="csur:N24_2895"/>
<evidence type="ECO:0000256" key="4">
    <source>
        <dbReference type="ARBA" id="ARBA00022729"/>
    </source>
</evidence>
<dbReference type="RefSeq" id="WP_096458738.1">
    <property type="nucleotide sequence ID" value="NZ_AP017369.1"/>
</dbReference>
<comment type="similarity">
    <text evidence="2">Belongs to the bacterial solute-binding protein 8 family.</text>
</comment>
<dbReference type="NCBIfam" id="NF008200">
    <property type="entry name" value="PRK10957.1"/>
    <property type="match status" value="1"/>
</dbReference>
<sequence length="344" mass="37086">MAIVRSRFNKVFSLFSAGILVFGLAACSGNAAENESEAETAASSSDSTEWPRTIDTDDGELTLDAQPQRIVSTSTTLTGSLLAIDAPVIASAYTGANNPGLTDQYGYFSQWTQAAEEADVEPLWSNAEPQIERAAALEPDLIVVSKNGGDSRFEMVDQLKTIAPVLVLDYSGADWQDITKTLGEATGKEAEAEEVIQEFDNRLEEVKEAITIPADKTVSPFIIFGGGSGVAALTHEAPHTRILEQIGFDVTDIPEDLKGDTSMGANRPDIVSLAFENATRGLPGDIWIIVGATPDNVETFENTPILSESQQNKDGNVHFMPGETFRLDYYSAMMMLDSIEESFA</sequence>
<accession>A0A160PSA6</accession>
<dbReference type="AlphaFoldDB" id="A0A160PSA6"/>
<keyword evidence="4 5" id="KW-0732">Signal</keyword>
<dbReference type="EMBL" id="AP017369">
    <property type="protein sequence ID" value="BAU97157.1"/>
    <property type="molecule type" value="Genomic_DNA"/>
</dbReference>
<feature type="domain" description="Fe/B12 periplasmic-binding" evidence="6">
    <location>
        <begin position="69"/>
        <end position="344"/>
    </location>
</feature>
<dbReference type="FunFam" id="3.40.50.1980:FF:000009">
    <property type="entry name" value="Iron-enterobactin transporter periplasmic binding protein"/>
    <property type="match status" value="1"/>
</dbReference>
<dbReference type="PANTHER" id="PTHR30532:SF24">
    <property type="entry name" value="FERRIC ENTEROBACTIN-BINDING PERIPLASMIC PROTEIN FEPB"/>
    <property type="match status" value="1"/>
</dbReference>
<keyword evidence="8" id="KW-1185">Reference proteome</keyword>
<dbReference type="SUPFAM" id="SSF53807">
    <property type="entry name" value="Helical backbone' metal receptor"/>
    <property type="match status" value="1"/>
</dbReference>
<dbReference type="GO" id="GO:0030288">
    <property type="term" value="C:outer membrane-bounded periplasmic space"/>
    <property type="evidence" value="ECO:0007669"/>
    <property type="project" value="TreeGrafter"/>
</dbReference>
<keyword evidence="3" id="KW-0813">Transport</keyword>
<protein>
    <submittedName>
        <fullName evidence="7">Ferric enterobactin ABC transporter substrate-binding protein</fullName>
    </submittedName>
</protein>
<evidence type="ECO:0000256" key="2">
    <source>
        <dbReference type="ARBA" id="ARBA00008814"/>
    </source>
</evidence>
<dbReference type="Gene3D" id="3.40.50.1980">
    <property type="entry name" value="Nitrogenase molybdenum iron protein domain"/>
    <property type="match status" value="2"/>
</dbReference>
<evidence type="ECO:0000313" key="7">
    <source>
        <dbReference type="EMBL" id="BAU97157.1"/>
    </source>
</evidence>
<evidence type="ECO:0000256" key="3">
    <source>
        <dbReference type="ARBA" id="ARBA00022448"/>
    </source>
</evidence>
<name>A0A160PSA6_9CORY</name>
<dbReference type="InterPro" id="IPR051313">
    <property type="entry name" value="Bact_iron-sidero_bind"/>
</dbReference>